<keyword evidence="5" id="KW-1185">Reference proteome</keyword>
<accession>A0A1H8N573</accession>
<dbReference type="InterPro" id="IPR055746">
    <property type="entry name" value="DUF7322"/>
</dbReference>
<evidence type="ECO:0000259" key="3">
    <source>
        <dbReference type="Pfam" id="PF24008"/>
    </source>
</evidence>
<evidence type="ECO:0000313" key="4">
    <source>
        <dbReference type="EMBL" id="SEO24613.1"/>
    </source>
</evidence>
<organism evidence="4 5">
    <name type="scientific">Halorientalis persicus</name>
    <dbReference type="NCBI Taxonomy" id="1367881"/>
    <lineage>
        <taxon>Archaea</taxon>
        <taxon>Methanobacteriati</taxon>
        <taxon>Methanobacteriota</taxon>
        <taxon>Stenosarchaea group</taxon>
        <taxon>Halobacteria</taxon>
        <taxon>Halobacteriales</taxon>
        <taxon>Haloarculaceae</taxon>
        <taxon>Halorientalis</taxon>
    </lineage>
</organism>
<dbReference type="Proteomes" id="UP000198775">
    <property type="component" value="Unassembled WGS sequence"/>
</dbReference>
<keyword evidence="2" id="KW-1133">Transmembrane helix</keyword>
<sequence length="89" mass="9476">MFDPLSVIEEESPAEPSTDLGDSMQRADAATFWAFLAAALLAQAGLFAVSIGLMFGGFRGRWMLGGPLVGGGLVALALTVGIVRWHRRR</sequence>
<keyword evidence="2" id="KW-0472">Membrane</keyword>
<protein>
    <recommendedName>
        <fullName evidence="3">DUF7322 domain-containing protein</fullName>
    </recommendedName>
</protein>
<evidence type="ECO:0000256" key="2">
    <source>
        <dbReference type="SAM" id="Phobius"/>
    </source>
</evidence>
<evidence type="ECO:0000313" key="5">
    <source>
        <dbReference type="Proteomes" id="UP000198775"/>
    </source>
</evidence>
<feature type="region of interest" description="Disordered" evidence="1">
    <location>
        <begin position="1"/>
        <end position="22"/>
    </location>
</feature>
<reference evidence="5" key="1">
    <citation type="submission" date="2016-10" db="EMBL/GenBank/DDBJ databases">
        <authorList>
            <person name="Varghese N."/>
            <person name="Submissions S."/>
        </authorList>
    </citation>
    <scope>NUCLEOTIDE SEQUENCE [LARGE SCALE GENOMIC DNA]</scope>
    <source>
        <strain evidence="5">IBRC-M 10043</strain>
    </source>
</reference>
<dbReference type="RefSeq" id="WP_092660256.1">
    <property type="nucleotide sequence ID" value="NZ_FOCX01000010.1"/>
</dbReference>
<evidence type="ECO:0000256" key="1">
    <source>
        <dbReference type="SAM" id="MobiDB-lite"/>
    </source>
</evidence>
<feature type="domain" description="DUF7322" evidence="3">
    <location>
        <begin position="27"/>
        <end position="84"/>
    </location>
</feature>
<feature type="transmembrane region" description="Helical" evidence="2">
    <location>
        <begin position="32"/>
        <end position="56"/>
    </location>
</feature>
<dbReference type="EMBL" id="FOCX01000010">
    <property type="protein sequence ID" value="SEO24613.1"/>
    <property type="molecule type" value="Genomic_DNA"/>
</dbReference>
<dbReference type="Pfam" id="PF24008">
    <property type="entry name" value="DUF7322"/>
    <property type="match status" value="1"/>
</dbReference>
<name>A0A1H8N573_9EURY</name>
<dbReference type="AlphaFoldDB" id="A0A1H8N573"/>
<proteinExistence type="predicted"/>
<gene>
    <name evidence="4" type="ORF">SAMN05216388_101018</name>
</gene>
<keyword evidence="2" id="KW-0812">Transmembrane</keyword>
<feature type="transmembrane region" description="Helical" evidence="2">
    <location>
        <begin position="62"/>
        <end position="83"/>
    </location>
</feature>